<evidence type="ECO:0000256" key="12">
    <source>
        <dbReference type="HAMAP-Rule" id="MF_01225"/>
    </source>
</evidence>
<dbReference type="UniPathway" id="UPA00344"/>
<feature type="binding site" evidence="12">
    <location>
        <position position="154"/>
    </location>
    <ligand>
        <name>GTP</name>
        <dbReference type="ChEBI" id="CHEBI:37565"/>
    </ligand>
</feature>
<evidence type="ECO:0000313" key="14">
    <source>
        <dbReference type="EMBL" id="ACV69018.1"/>
    </source>
</evidence>
<dbReference type="InterPro" id="IPR013785">
    <property type="entry name" value="Aldolase_TIM"/>
</dbReference>
<dbReference type="Pfam" id="PF06463">
    <property type="entry name" value="Mob_synth_C"/>
    <property type="match status" value="1"/>
</dbReference>
<dbReference type="InterPro" id="IPR058240">
    <property type="entry name" value="rSAM_sf"/>
</dbReference>
<evidence type="ECO:0000256" key="5">
    <source>
        <dbReference type="ARBA" id="ARBA00022741"/>
    </source>
</evidence>
<dbReference type="SFLD" id="SFLDG01386">
    <property type="entry name" value="main_SPASM_domain-containing"/>
    <property type="match status" value="1"/>
</dbReference>
<dbReference type="STRING" id="485915.Dret_1734"/>
<keyword evidence="15" id="KW-1185">Reference proteome</keyword>
<feature type="binding site" evidence="12">
    <location>
        <position position="20"/>
    </location>
    <ligand>
        <name>[4Fe-4S] cluster</name>
        <dbReference type="ChEBI" id="CHEBI:49883"/>
        <label>1</label>
        <note>4Fe-4S-S-AdoMet</note>
    </ligand>
</feature>
<evidence type="ECO:0000259" key="13">
    <source>
        <dbReference type="PROSITE" id="PS51918"/>
    </source>
</evidence>
<name>C8X3M1_DESRD</name>
<dbReference type="HAMAP" id="MF_01225_B">
    <property type="entry name" value="MoaA_B"/>
    <property type="match status" value="1"/>
</dbReference>
<feature type="binding site" evidence="12">
    <location>
        <position position="253"/>
    </location>
    <ligand>
        <name>[4Fe-4S] cluster</name>
        <dbReference type="ChEBI" id="CHEBI:49883"/>
        <label>2</label>
        <note>4Fe-4S-substrate</note>
    </ligand>
</feature>
<dbReference type="InterPro" id="IPR013483">
    <property type="entry name" value="MoaA"/>
</dbReference>
<dbReference type="SFLD" id="SFLDS00029">
    <property type="entry name" value="Radical_SAM"/>
    <property type="match status" value="1"/>
</dbReference>
<feature type="binding site" evidence="12">
    <location>
        <position position="27"/>
    </location>
    <ligand>
        <name>[4Fe-4S] cluster</name>
        <dbReference type="ChEBI" id="CHEBI:49883"/>
        <label>1</label>
        <note>4Fe-4S-S-AdoMet</note>
    </ligand>
</feature>
<dbReference type="EMBL" id="CP001734">
    <property type="protein sequence ID" value="ACV69018.1"/>
    <property type="molecule type" value="Genomic_DNA"/>
</dbReference>
<dbReference type="InterPro" id="IPR006638">
    <property type="entry name" value="Elp3/MiaA/NifB-like_rSAM"/>
</dbReference>
<dbReference type="NCBIfam" id="TIGR02666">
    <property type="entry name" value="moaA"/>
    <property type="match status" value="1"/>
</dbReference>
<dbReference type="CDD" id="cd21117">
    <property type="entry name" value="Twitch_MoaA"/>
    <property type="match status" value="1"/>
</dbReference>
<organism evidence="14 15">
    <name type="scientific">Desulfohalobium retbaense (strain ATCC 49708 / DSM 5692 / JCM 16813 / HR100)</name>
    <dbReference type="NCBI Taxonomy" id="485915"/>
    <lineage>
        <taxon>Bacteria</taxon>
        <taxon>Pseudomonadati</taxon>
        <taxon>Thermodesulfobacteriota</taxon>
        <taxon>Desulfovibrionia</taxon>
        <taxon>Desulfovibrionales</taxon>
        <taxon>Desulfohalobiaceae</taxon>
        <taxon>Desulfohalobium</taxon>
    </lineage>
</organism>
<dbReference type="GO" id="GO:0061799">
    <property type="term" value="F:cyclic pyranopterin monophosphate synthase activity"/>
    <property type="evidence" value="ECO:0007669"/>
    <property type="project" value="TreeGrafter"/>
</dbReference>
<evidence type="ECO:0000256" key="9">
    <source>
        <dbReference type="ARBA" id="ARBA00023150"/>
    </source>
</evidence>
<dbReference type="SUPFAM" id="SSF102114">
    <property type="entry name" value="Radical SAM enzymes"/>
    <property type="match status" value="1"/>
</dbReference>
<comment type="cofactor">
    <cofactor evidence="12">
        <name>[4Fe-4S] cluster</name>
        <dbReference type="ChEBI" id="CHEBI:49883"/>
    </cofactor>
    <text evidence="12">Binds 2 [4Fe-4S] clusters. Binds 1 [4Fe-4S] cluster coordinated with 3 cysteines and an exchangeable S-adenosyl-L-methionine and 1 [4Fe-4S] cluster coordinated with 3 cysteines and the GTP-derived substrate.</text>
</comment>
<dbReference type="AlphaFoldDB" id="C8X3M1"/>
<keyword evidence="3 12" id="KW-0949">S-adenosyl-L-methionine</keyword>
<dbReference type="EC" id="4.1.99.22" evidence="1 12"/>
<dbReference type="GO" id="GO:1904047">
    <property type="term" value="F:S-adenosyl-L-methionine binding"/>
    <property type="evidence" value="ECO:0007669"/>
    <property type="project" value="UniProtKB-UniRule"/>
</dbReference>
<dbReference type="CDD" id="cd01335">
    <property type="entry name" value="Radical_SAM"/>
    <property type="match status" value="1"/>
</dbReference>
<evidence type="ECO:0000256" key="1">
    <source>
        <dbReference type="ARBA" id="ARBA00012167"/>
    </source>
</evidence>
<feature type="domain" description="Radical SAM core" evidence="13">
    <location>
        <begin position="4"/>
        <end position="217"/>
    </location>
</feature>
<evidence type="ECO:0000256" key="2">
    <source>
        <dbReference type="ARBA" id="ARBA00022485"/>
    </source>
</evidence>
<keyword evidence="5 12" id="KW-0547">Nucleotide-binding</keyword>
<dbReference type="GO" id="GO:0006777">
    <property type="term" value="P:Mo-molybdopterin cofactor biosynthetic process"/>
    <property type="evidence" value="ECO:0007669"/>
    <property type="project" value="UniProtKB-UniRule"/>
</dbReference>
<dbReference type="InterPro" id="IPR040064">
    <property type="entry name" value="MoaA-like"/>
</dbReference>
<accession>C8X3M1</accession>
<dbReference type="SFLD" id="SFLDG01383">
    <property type="entry name" value="cyclic_pyranopterin_phosphate"/>
    <property type="match status" value="1"/>
</dbReference>
<feature type="binding site" evidence="12">
    <location>
        <position position="67"/>
    </location>
    <ligand>
        <name>S-adenosyl-L-methionine</name>
        <dbReference type="ChEBI" id="CHEBI:59789"/>
    </ligand>
</feature>
<keyword evidence="7 12" id="KW-0411">Iron-sulfur</keyword>
<keyword evidence="4 12" id="KW-0479">Metal-binding</keyword>
<feature type="binding site" evidence="12">
    <location>
        <position position="13"/>
    </location>
    <ligand>
        <name>GTP</name>
        <dbReference type="ChEBI" id="CHEBI:37565"/>
    </ligand>
</feature>
<feature type="binding site" evidence="12">
    <location>
        <begin position="258"/>
        <end position="260"/>
    </location>
    <ligand>
        <name>GTP</name>
        <dbReference type="ChEBI" id="CHEBI:37565"/>
    </ligand>
</feature>
<evidence type="ECO:0000313" key="15">
    <source>
        <dbReference type="Proteomes" id="UP000001052"/>
    </source>
</evidence>
<sequence length="329" mass="37649">MTDDYGRSVSYLRLSVTDRCNLRCFYCRNKEGLQFIPHHKILRYEEMLRLIAAVDSMGVSKVRLTGGEPFVRRDFIEFLEQAAERFPQTDFRVTTNGTYLTTHAERLQRMGMRYVNVSLDTLDPQRYAEITGRDMFSRVWDGIHACLEAGLRVKLNAVALRSFTADELEGFIAFALEHPVDVRFIEFMPIGASTSWEEQQYWSAEELVAAAKNITPLEPVKAQDRNKGPARMYNLVRGRGRLGVISPLSDHFCAQCNRLRVTPDGRLRTCLFSDKEYRLRPHLRHPKLGIEHLRRVLVAANAHKPLGYELLQAKKDNAVCQRGMSAIGG</sequence>
<proteinExistence type="inferred from homology"/>
<gene>
    <name evidence="12" type="primary">moaA</name>
    <name evidence="14" type="ordered locus">Dret_1734</name>
</gene>
<dbReference type="RefSeq" id="WP_015752161.1">
    <property type="nucleotide sequence ID" value="NC_013223.1"/>
</dbReference>
<dbReference type="SMART" id="SM00729">
    <property type="entry name" value="Elp3"/>
    <property type="match status" value="1"/>
</dbReference>
<evidence type="ECO:0000256" key="3">
    <source>
        <dbReference type="ARBA" id="ARBA00022691"/>
    </source>
</evidence>
<evidence type="ECO:0000256" key="6">
    <source>
        <dbReference type="ARBA" id="ARBA00023004"/>
    </source>
</evidence>
<evidence type="ECO:0000256" key="7">
    <source>
        <dbReference type="ARBA" id="ARBA00023014"/>
    </source>
</evidence>
<comment type="similarity">
    <text evidence="12">Belongs to the radical SAM superfamily. MoaA family.</text>
</comment>
<feature type="binding site" evidence="12">
    <location>
        <position position="270"/>
    </location>
    <ligand>
        <name>[4Fe-4S] cluster</name>
        <dbReference type="ChEBI" id="CHEBI:49883"/>
        <label>2</label>
        <note>4Fe-4S-substrate</note>
    </ligand>
</feature>
<keyword evidence="8 12" id="KW-0342">GTP-binding</keyword>
<feature type="binding site" evidence="12">
    <location>
        <position position="188"/>
    </location>
    <ligand>
        <name>S-adenosyl-L-methionine</name>
        <dbReference type="ChEBI" id="CHEBI:59789"/>
    </ligand>
</feature>
<dbReference type="PROSITE" id="PS51918">
    <property type="entry name" value="RADICAL_SAM"/>
    <property type="match status" value="1"/>
</dbReference>
<feature type="binding site" evidence="12">
    <location>
        <position position="118"/>
    </location>
    <ligand>
        <name>S-adenosyl-L-methionine</name>
        <dbReference type="ChEBI" id="CHEBI:59789"/>
    </ligand>
</feature>
<feature type="binding site" evidence="12">
    <location>
        <position position="63"/>
    </location>
    <ligand>
        <name>GTP</name>
        <dbReference type="ChEBI" id="CHEBI:37565"/>
    </ligand>
</feature>
<keyword evidence="6 12" id="KW-0408">Iron</keyword>
<comment type="function">
    <text evidence="12">Catalyzes the cyclization of GTP to (8S)-3',8-cyclo-7,8-dihydroguanosine 5'-triphosphate.</text>
</comment>
<protein>
    <recommendedName>
        <fullName evidence="1 12">GTP 3',8-cyclase</fullName>
        <ecNumber evidence="1 12">4.1.99.22</ecNumber>
    </recommendedName>
    <alternativeName>
        <fullName evidence="12">Molybdenum cofactor biosynthesis protein A</fullName>
    </alternativeName>
</protein>
<dbReference type="SFLD" id="SFLDG01067">
    <property type="entry name" value="SPASM/twitch_domain_containing"/>
    <property type="match status" value="1"/>
</dbReference>
<feature type="binding site" evidence="12">
    <location>
        <position position="24"/>
    </location>
    <ligand>
        <name>[4Fe-4S] cluster</name>
        <dbReference type="ChEBI" id="CHEBI:49883"/>
        <label>1</label>
        <note>4Fe-4S-S-AdoMet</note>
    </ligand>
</feature>
<comment type="catalytic activity">
    <reaction evidence="11 12">
        <text>GTP + AH2 + S-adenosyl-L-methionine = (8S)-3',8-cyclo-7,8-dihydroguanosine 5'-triphosphate + 5'-deoxyadenosine + L-methionine + A + H(+)</text>
        <dbReference type="Rhea" id="RHEA:49576"/>
        <dbReference type="ChEBI" id="CHEBI:13193"/>
        <dbReference type="ChEBI" id="CHEBI:15378"/>
        <dbReference type="ChEBI" id="CHEBI:17319"/>
        <dbReference type="ChEBI" id="CHEBI:17499"/>
        <dbReference type="ChEBI" id="CHEBI:37565"/>
        <dbReference type="ChEBI" id="CHEBI:57844"/>
        <dbReference type="ChEBI" id="CHEBI:59789"/>
        <dbReference type="ChEBI" id="CHEBI:131766"/>
        <dbReference type="EC" id="4.1.99.22"/>
    </reaction>
</comment>
<dbReference type="GO" id="GO:0046872">
    <property type="term" value="F:metal ion binding"/>
    <property type="evidence" value="ECO:0007669"/>
    <property type="project" value="UniProtKB-KW"/>
</dbReference>
<evidence type="ECO:0000256" key="4">
    <source>
        <dbReference type="ARBA" id="ARBA00022723"/>
    </source>
</evidence>
<dbReference type="Proteomes" id="UP000001052">
    <property type="component" value="Chromosome"/>
</dbReference>
<dbReference type="KEGG" id="drt:Dret_1734"/>
<dbReference type="GO" id="GO:0051539">
    <property type="term" value="F:4 iron, 4 sulfur cluster binding"/>
    <property type="evidence" value="ECO:0007669"/>
    <property type="project" value="UniProtKB-UniRule"/>
</dbReference>
<dbReference type="Gene3D" id="3.20.20.70">
    <property type="entry name" value="Aldolase class I"/>
    <property type="match status" value="1"/>
</dbReference>
<dbReference type="eggNOG" id="COG2896">
    <property type="taxonomic scope" value="Bacteria"/>
</dbReference>
<dbReference type="InterPro" id="IPR007197">
    <property type="entry name" value="rSAM"/>
</dbReference>
<keyword evidence="9 12" id="KW-0501">Molybdenum cofactor biosynthesis</keyword>
<dbReference type="InterPro" id="IPR050105">
    <property type="entry name" value="MoCo_biosynth_MoaA/MoaC"/>
</dbReference>
<dbReference type="InterPro" id="IPR000385">
    <property type="entry name" value="MoaA_NifB_PqqE_Fe-S-bd_CS"/>
</dbReference>
<dbReference type="InterPro" id="IPR010505">
    <property type="entry name" value="MoaA_twitch"/>
</dbReference>
<comment type="subunit">
    <text evidence="12">Monomer and homodimer.</text>
</comment>
<dbReference type="GO" id="GO:0061798">
    <property type="term" value="F:GTP 3',8'-cyclase activity"/>
    <property type="evidence" value="ECO:0007669"/>
    <property type="project" value="UniProtKB-UniRule"/>
</dbReference>
<dbReference type="HOGENOM" id="CLU_009273_0_1_7"/>
<dbReference type="PROSITE" id="PS01305">
    <property type="entry name" value="MOAA_NIFB_PQQE"/>
    <property type="match status" value="1"/>
</dbReference>
<dbReference type="GO" id="GO:0005525">
    <property type="term" value="F:GTP binding"/>
    <property type="evidence" value="ECO:0007669"/>
    <property type="project" value="UniProtKB-UniRule"/>
</dbReference>
<dbReference type="PANTHER" id="PTHR22960:SF0">
    <property type="entry name" value="MOLYBDENUM COFACTOR BIOSYNTHESIS PROTEIN 1"/>
    <property type="match status" value="1"/>
</dbReference>
<reference evidence="14 15" key="2">
    <citation type="journal article" date="2010" name="Stand. Genomic Sci.">
        <title>Complete genome sequence of Desulfohalobium retbaense type strain (HR(100)).</title>
        <authorList>
            <person name="Spring S."/>
            <person name="Nolan M."/>
            <person name="Lapidus A."/>
            <person name="Glavina Del Rio T."/>
            <person name="Copeland A."/>
            <person name="Tice H."/>
            <person name="Cheng J.F."/>
            <person name="Lucas S."/>
            <person name="Land M."/>
            <person name="Chen F."/>
            <person name="Bruce D."/>
            <person name="Goodwin L."/>
            <person name="Pitluck S."/>
            <person name="Ivanova N."/>
            <person name="Mavromatis K."/>
            <person name="Mikhailova N."/>
            <person name="Pati A."/>
            <person name="Chen A."/>
            <person name="Palaniappan K."/>
            <person name="Hauser L."/>
            <person name="Chang Y.J."/>
            <person name="Jeffries C.D."/>
            <person name="Munk C."/>
            <person name="Kiss H."/>
            <person name="Chain P."/>
            <person name="Han C."/>
            <person name="Brettin T."/>
            <person name="Detter J.C."/>
            <person name="Schuler E."/>
            <person name="Goker M."/>
            <person name="Rohde M."/>
            <person name="Bristow J."/>
            <person name="Eisen J.A."/>
            <person name="Markowitz V."/>
            <person name="Hugenholtz P."/>
            <person name="Kyrpides N.C."/>
            <person name="Klenk H.P."/>
        </authorList>
    </citation>
    <scope>NUCLEOTIDE SEQUENCE [LARGE SCALE GENOMIC DNA]</scope>
    <source>
        <strain evidence="14 15">DSM 5692</strain>
    </source>
</reference>
<comment type="pathway">
    <text evidence="12">Cofactor biosynthesis; molybdopterin biosynthesis.</text>
</comment>
<feature type="binding site" evidence="12">
    <location>
        <position position="256"/>
    </location>
    <ligand>
        <name>[4Fe-4S] cluster</name>
        <dbReference type="ChEBI" id="CHEBI:49883"/>
        <label>2</label>
        <note>4Fe-4S-substrate</note>
    </ligand>
</feature>
<evidence type="ECO:0000256" key="11">
    <source>
        <dbReference type="ARBA" id="ARBA00048697"/>
    </source>
</evidence>
<dbReference type="Pfam" id="PF04055">
    <property type="entry name" value="Radical_SAM"/>
    <property type="match status" value="1"/>
</dbReference>
<evidence type="ECO:0000256" key="10">
    <source>
        <dbReference type="ARBA" id="ARBA00023239"/>
    </source>
</evidence>
<keyword evidence="10 12" id="KW-0456">Lyase</keyword>
<feature type="binding site" evidence="12">
    <location>
        <position position="94"/>
    </location>
    <ligand>
        <name>GTP</name>
        <dbReference type="ChEBI" id="CHEBI:37565"/>
    </ligand>
</feature>
<dbReference type="OrthoDB" id="9763993at2"/>
<keyword evidence="2 12" id="KW-0004">4Fe-4S</keyword>
<evidence type="ECO:0000256" key="8">
    <source>
        <dbReference type="ARBA" id="ARBA00023134"/>
    </source>
</evidence>
<reference evidence="15" key="1">
    <citation type="submission" date="2009-09" db="EMBL/GenBank/DDBJ databases">
        <title>The complete chromosome of Desulfohalobium retbaense DSM 5692.</title>
        <authorList>
            <consortium name="US DOE Joint Genome Institute (JGI-PGF)"/>
            <person name="Lucas S."/>
            <person name="Copeland A."/>
            <person name="Lapidus A."/>
            <person name="Glavina del Rio T."/>
            <person name="Dalin E."/>
            <person name="Tice H."/>
            <person name="Bruce D."/>
            <person name="Goodwin L."/>
            <person name="Pitluck S."/>
            <person name="Kyrpides N."/>
            <person name="Mavromatis K."/>
            <person name="Ivanova N."/>
            <person name="Mikhailova N."/>
            <person name="Munk A.C."/>
            <person name="Brettin T."/>
            <person name="Detter J.C."/>
            <person name="Han C."/>
            <person name="Tapia R."/>
            <person name="Larimer F."/>
            <person name="Land M."/>
            <person name="Hauser L."/>
            <person name="Markowitz V."/>
            <person name="Cheng J.-F."/>
            <person name="Hugenholtz P."/>
            <person name="Woyke T."/>
            <person name="Wu D."/>
            <person name="Spring S."/>
            <person name="Klenk H.-P."/>
            <person name="Eisen J.A."/>
        </authorList>
    </citation>
    <scope>NUCLEOTIDE SEQUENCE [LARGE SCALE GENOMIC DNA]</scope>
    <source>
        <strain evidence="15">DSM 5692</strain>
    </source>
</reference>
<dbReference type="PANTHER" id="PTHR22960">
    <property type="entry name" value="MOLYBDOPTERIN COFACTOR SYNTHESIS PROTEIN A"/>
    <property type="match status" value="1"/>
</dbReference>
<feature type="binding site" evidence="12">
    <location>
        <position position="26"/>
    </location>
    <ligand>
        <name>S-adenosyl-L-methionine</name>
        <dbReference type="ChEBI" id="CHEBI:59789"/>
    </ligand>
</feature>